<dbReference type="Gene3D" id="3.55.50.30">
    <property type="match status" value="1"/>
</dbReference>
<evidence type="ECO:0000256" key="1">
    <source>
        <dbReference type="SAM" id="SignalP"/>
    </source>
</evidence>
<dbReference type="EMBL" id="DQAY01000045">
    <property type="protein sequence ID" value="HCO22790.1"/>
    <property type="molecule type" value="Genomic_DNA"/>
</dbReference>
<comment type="caution">
    <text evidence="2">The sequence shown here is derived from an EMBL/GenBank/DDBJ whole genome shotgun (WGS) entry which is preliminary data.</text>
</comment>
<reference evidence="2 3" key="1">
    <citation type="journal article" date="2018" name="Nat. Biotechnol.">
        <title>A standardized bacterial taxonomy based on genome phylogeny substantially revises the tree of life.</title>
        <authorList>
            <person name="Parks D.H."/>
            <person name="Chuvochina M."/>
            <person name="Waite D.W."/>
            <person name="Rinke C."/>
            <person name="Skarshewski A."/>
            <person name="Chaumeil P.A."/>
            <person name="Hugenholtz P."/>
        </authorList>
    </citation>
    <scope>NUCLEOTIDE SEQUENCE [LARGE SCALE GENOMIC DNA]</scope>
    <source>
        <strain evidence="2">UBA9375</strain>
    </source>
</reference>
<evidence type="ECO:0008006" key="4">
    <source>
        <dbReference type="Google" id="ProtNLM"/>
    </source>
</evidence>
<protein>
    <recommendedName>
        <fullName evidence="4">Secretin/TonB short N-terminal domain-containing protein</fullName>
    </recommendedName>
</protein>
<feature type="chain" id="PRO_5017625867" description="Secretin/TonB short N-terminal domain-containing protein" evidence="1">
    <location>
        <begin position="25"/>
        <end position="294"/>
    </location>
</feature>
<dbReference type="Proteomes" id="UP000263642">
    <property type="component" value="Unassembled WGS sequence"/>
</dbReference>
<sequence>MQWFLKRNHLFVLLLCISTGWVLMTVSAEVAQNTRAGNPDASSEADLDIVEQDVFVSSQKHQSTPQTQKQTADSGIKSIQLFYPPLTKHAQTIQRELNAETKADFSDTPLTEVTGFFQNQHGINIFLDALALEQVGLTAKEPVNVSLSGIKLMSALDIILRPMGLDYVIDQEVLKITTIEKANRTLTVRIYPIADLGSSPEEFAALENVIRNICLPPSSMRQKTYPVDDLVIGDSGLSTGKLSVPDSSRSISIVPQCQALVVNDTDRVHFKISELLNQLRQVRKAQTSLKSEAK</sequence>
<keyword evidence="1" id="KW-0732">Signal</keyword>
<evidence type="ECO:0000313" key="2">
    <source>
        <dbReference type="EMBL" id="HCO22790.1"/>
    </source>
</evidence>
<accession>A0A3D3R591</accession>
<evidence type="ECO:0000313" key="3">
    <source>
        <dbReference type="Proteomes" id="UP000263642"/>
    </source>
</evidence>
<name>A0A3D3R591_9PLAN</name>
<organism evidence="2 3">
    <name type="scientific">Gimesia maris</name>
    <dbReference type="NCBI Taxonomy" id="122"/>
    <lineage>
        <taxon>Bacteria</taxon>
        <taxon>Pseudomonadati</taxon>
        <taxon>Planctomycetota</taxon>
        <taxon>Planctomycetia</taxon>
        <taxon>Planctomycetales</taxon>
        <taxon>Planctomycetaceae</taxon>
        <taxon>Gimesia</taxon>
    </lineage>
</organism>
<feature type="signal peptide" evidence="1">
    <location>
        <begin position="1"/>
        <end position="24"/>
    </location>
</feature>
<dbReference type="AlphaFoldDB" id="A0A3D3R591"/>
<gene>
    <name evidence="2" type="ORF">DIT97_06930</name>
</gene>
<proteinExistence type="predicted"/>